<accession>A0A383DMR0</accession>
<proteinExistence type="predicted"/>
<name>A0A383DMR0_9ZZZZ</name>
<dbReference type="AlphaFoldDB" id="A0A383DMR0"/>
<sequence>MNSSQTPNFNPKNIIRNITQLTENGLKQYIKFRGSKPKIEGLLKASGIAVNFS</sequence>
<protein>
    <submittedName>
        <fullName evidence="1">Uncharacterized protein</fullName>
    </submittedName>
</protein>
<organism evidence="1">
    <name type="scientific">marine metagenome</name>
    <dbReference type="NCBI Taxonomy" id="408172"/>
    <lineage>
        <taxon>unclassified sequences</taxon>
        <taxon>metagenomes</taxon>
        <taxon>ecological metagenomes</taxon>
    </lineage>
</organism>
<reference evidence="1" key="1">
    <citation type="submission" date="2018-05" db="EMBL/GenBank/DDBJ databases">
        <authorList>
            <person name="Lanie J.A."/>
            <person name="Ng W.-L."/>
            <person name="Kazmierczak K.M."/>
            <person name="Andrzejewski T.M."/>
            <person name="Davidsen T.M."/>
            <person name="Wayne K.J."/>
            <person name="Tettelin H."/>
            <person name="Glass J.I."/>
            <person name="Rusch D."/>
            <person name="Podicherti R."/>
            <person name="Tsui H.-C.T."/>
            <person name="Winkler M.E."/>
        </authorList>
    </citation>
    <scope>NUCLEOTIDE SEQUENCE</scope>
</reference>
<evidence type="ECO:0000313" key="1">
    <source>
        <dbReference type="EMBL" id="SVE45138.1"/>
    </source>
</evidence>
<dbReference type="EMBL" id="UINC01218209">
    <property type="protein sequence ID" value="SVE45138.1"/>
    <property type="molecule type" value="Genomic_DNA"/>
</dbReference>
<gene>
    <name evidence="1" type="ORF">METZ01_LOCUS497992</name>
</gene>